<protein>
    <submittedName>
        <fullName evidence="2">Uncharacterized protein</fullName>
    </submittedName>
</protein>
<dbReference type="STRING" id="688269.Theth_1001"/>
<dbReference type="PROSITE" id="PS51257">
    <property type="entry name" value="PROKAR_LIPOPROTEIN"/>
    <property type="match status" value="1"/>
</dbReference>
<dbReference type="EMBL" id="CP002351">
    <property type="protein sequence ID" value="AEH51082.1"/>
    <property type="molecule type" value="Genomic_DNA"/>
</dbReference>
<keyword evidence="3" id="KW-1185">Reference proteome</keyword>
<gene>
    <name evidence="2" type="ORF">Theth_1001</name>
</gene>
<dbReference type="Proteomes" id="UP000006804">
    <property type="component" value="Chromosome"/>
</dbReference>
<feature type="signal peptide" evidence="1">
    <location>
        <begin position="1"/>
        <end position="18"/>
    </location>
</feature>
<accession>F7YYP9</accession>
<feature type="chain" id="PRO_5003366277" evidence="1">
    <location>
        <begin position="19"/>
        <end position="51"/>
    </location>
</feature>
<dbReference type="HOGENOM" id="CLU_3102874_0_0_0"/>
<evidence type="ECO:0000313" key="2">
    <source>
        <dbReference type="EMBL" id="AEH51082.1"/>
    </source>
</evidence>
<dbReference type="AlphaFoldDB" id="F7YYP9"/>
<evidence type="ECO:0000313" key="3">
    <source>
        <dbReference type="Proteomes" id="UP000006804"/>
    </source>
</evidence>
<proteinExistence type="predicted"/>
<dbReference type="KEGG" id="tta:Theth_1001"/>
<evidence type="ECO:0000256" key="1">
    <source>
        <dbReference type="SAM" id="SignalP"/>
    </source>
</evidence>
<organism evidence="2 3">
    <name type="scientific">Pseudothermotoga thermarum DSM 5069</name>
    <dbReference type="NCBI Taxonomy" id="688269"/>
    <lineage>
        <taxon>Bacteria</taxon>
        <taxon>Thermotogati</taxon>
        <taxon>Thermotogota</taxon>
        <taxon>Thermotogae</taxon>
        <taxon>Thermotogales</taxon>
        <taxon>Thermotogaceae</taxon>
        <taxon>Pseudothermotoga</taxon>
    </lineage>
</organism>
<dbReference type="PATRIC" id="fig|688269.3.peg.1027"/>
<name>F7YYP9_9THEM</name>
<dbReference type="RefSeq" id="WP_013932302.1">
    <property type="nucleotide sequence ID" value="NC_015707.1"/>
</dbReference>
<reference evidence="2 3" key="1">
    <citation type="submission" date="2010-11" db="EMBL/GenBank/DDBJ databases">
        <title>The complete genome of Thermotoga thermarum DSM 5069.</title>
        <authorList>
            <consortium name="US DOE Joint Genome Institute (JGI-PGF)"/>
            <person name="Lucas S."/>
            <person name="Copeland A."/>
            <person name="Lapidus A."/>
            <person name="Bruce D."/>
            <person name="Goodwin L."/>
            <person name="Pitluck S."/>
            <person name="Kyrpides N."/>
            <person name="Mavromatis K."/>
            <person name="Ivanova N."/>
            <person name="Zeytun A."/>
            <person name="Brettin T."/>
            <person name="Detter J.C."/>
            <person name="Tapia R."/>
            <person name="Han C."/>
            <person name="Land M."/>
            <person name="Hauser L."/>
            <person name="Markowitz V."/>
            <person name="Cheng J.-F."/>
            <person name="Hugenholtz P."/>
            <person name="Woyke T."/>
            <person name="Wu D."/>
            <person name="Spring S."/>
            <person name="Schroeder M."/>
            <person name="Brambilla E."/>
            <person name="Klenk H.-P."/>
            <person name="Eisen J.A."/>
        </authorList>
    </citation>
    <scope>NUCLEOTIDE SEQUENCE [LARGE SCALE GENOMIC DNA]</scope>
    <source>
        <strain evidence="2 3">DSM 5069</strain>
    </source>
</reference>
<keyword evidence="1" id="KW-0732">Signal</keyword>
<sequence length="51" mass="5440" precursor="true">MKWVAFFLGAVTMLILVSCTTPPVSNGKTPMELAQDLIDKVMGITPISASD</sequence>